<feature type="compositionally biased region" description="Basic and acidic residues" evidence="1">
    <location>
        <begin position="94"/>
        <end position="104"/>
    </location>
</feature>
<dbReference type="EMBL" id="JAUUTY010000001">
    <property type="protein sequence ID" value="KAK1694792.1"/>
    <property type="molecule type" value="Genomic_DNA"/>
</dbReference>
<evidence type="ECO:0000313" key="3">
    <source>
        <dbReference type="Proteomes" id="UP001231189"/>
    </source>
</evidence>
<keyword evidence="3" id="KW-1185">Reference proteome</keyword>
<evidence type="ECO:0000256" key="1">
    <source>
        <dbReference type="SAM" id="MobiDB-lite"/>
    </source>
</evidence>
<dbReference type="Proteomes" id="UP001231189">
    <property type="component" value="Unassembled WGS sequence"/>
</dbReference>
<sequence>MPMSRQCAHGAHPGRPEHDGARRHRVTSSLPLSASRRATTPGTARTWPLARGNAAADVAAAASSRSSPEKETSPDDATASRRFPIIDHVAAHPSDARRSSDGRSDPLLPPPVSPVLAVDDDAPRPSIGDLIARLTFTIMASPSINFNQFLEKEKLKSNGSNFTDWFRHVRIFLNGGNLQYVLEAPLGSPPPPAVCEEEKNVFETRTKVYSQVQCAILCSLEAELQKRFEHHDPCEMIRELKVIFETHAAVESYEASKQFFGCMMEEGSSVSEHVFAMSGHARKLSDLGIVIPNQLGIHRVLQSLPPSYKNFVMNYNMQNMNKELPELFSMLKSAEVEIRKEHQVLMVNKTTKFKKQGKPKKDLKKGGKKAATHPEKPKGGPKPILTAITAMGRGTGSGIAPSIWLI</sequence>
<feature type="compositionally biased region" description="Polar residues" evidence="1">
    <location>
        <begin position="27"/>
        <end position="43"/>
    </location>
</feature>
<protein>
    <submittedName>
        <fullName evidence="2">Uncharacterized protein</fullName>
    </submittedName>
</protein>
<dbReference type="Pfam" id="PF14223">
    <property type="entry name" value="Retrotran_gag_2"/>
    <property type="match status" value="1"/>
</dbReference>
<name>A0AAD8TXH4_LOLMU</name>
<feature type="region of interest" description="Disordered" evidence="1">
    <location>
        <begin position="1"/>
        <end position="120"/>
    </location>
</feature>
<feature type="compositionally biased region" description="Low complexity" evidence="1">
    <location>
        <begin position="54"/>
        <end position="66"/>
    </location>
</feature>
<reference evidence="2" key="1">
    <citation type="submission" date="2023-07" db="EMBL/GenBank/DDBJ databases">
        <title>A chromosome-level genome assembly of Lolium multiflorum.</title>
        <authorList>
            <person name="Chen Y."/>
            <person name="Copetti D."/>
            <person name="Kolliker R."/>
            <person name="Studer B."/>
        </authorList>
    </citation>
    <scope>NUCLEOTIDE SEQUENCE</scope>
    <source>
        <strain evidence="2">02402/16</strain>
        <tissue evidence="2">Leaf</tissue>
    </source>
</reference>
<gene>
    <name evidence="2" type="ORF">QYE76_011489</name>
</gene>
<feature type="compositionally biased region" description="Basic residues" evidence="1">
    <location>
        <begin position="352"/>
        <end position="371"/>
    </location>
</feature>
<accession>A0AAD8TXH4</accession>
<evidence type="ECO:0000313" key="2">
    <source>
        <dbReference type="EMBL" id="KAK1694792.1"/>
    </source>
</evidence>
<proteinExistence type="predicted"/>
<dbReference type="AlphaFoldDB" id="A0AAD8TXH4"/>
<comment type="caution">
    <text evidence="2">The sequence shown here is derived from an EMBL/GenBank/DDBJ whole genome shotgun (WGS) entry which is preliminary data.</text>
</comment>
<feature type="region of interest" description="Disordered" evidence="1">
    <location>
        <begin position="352"/>
        <end position="384"/>
    </location>
</feature>
<organism evidence="2 3">
    <name type="scientific">Lolium multiflorum</name>
    <name type="common">Italian ryegrass</name>
    <name type="synonym">Lolium perenne subsp. multiflorum</name>
    <dbReference type="NCBI Taxonomy" id="4521"/>
    <lineage>
        <taxon>Eukaryota</taxon>
        <taxon>Viridiplantae</taxon>
        <taxon>Streptophyta</taxon>
        <taxon>Embryophyta</taxon>
        <taxon>Tracheophyta</taxon>
        <taxon>Spermatophyta</taxon>
        <taxon>Magnoliopsida</taxon>
        <taxon>Liliopsida</taxon>
        <taxon>Poales</taxon>
        <taxon>Poaceae</taxon>
        <taxon>BOP clade</taxon>
        <taxon>Pooideae</taxon>
        <taxon>Poodae</taxon>
        <taxon>Poeae</taxon>
        <taxon>Poeae Chloroplast Group 2 (Poeae type)</taxon>
        <taxon>Loliodinae</taxon>
        <taxon>Loliinae</taxon>
        <taxon>Lolium</taxon>
    </lineage>
</organism>